<sequence length="58" mass="6297">MERPLSVHGGSLVRPPPRGTPLKPESVIGSLVPPSRHEEVRSKMSTLMTRSHAGRQTA</sequence>
<organism evidence="2 3">
    <name type="scientific">Planomonospora venezuelensis</name>
    <dbReference type="NCBI Taxonomy" id="1999"/>
    <lineage>
        <taxon>Bacteria</taxon>
        <taxon>Bacillati</taxon>
        <taxon>Actinomycetota</taxon>
        <taxon>Actinomycetes</taxon>
        <taxon>Streptosporangiales</taxon>
        <taxon>Streptosporangiaceae</taxon>
        <taxon>Planomonospora</taxon>
    </lineage>
</organism>
<feature type="compositionally biased region" description="Polar residues" evidence="1">
    <location>
        <begin position="43"/>
        <end position="58"/>
    </location>
</feature>
<dbReference type="EMBL" id="JACHJJ010000003">
    <property type="protein sequence ID" value="MBB5961962.1"/>
    <property type="molecule type" value="Genomic_DNA"/>
</dbReference>
<keyword evidence="3" id="KW-1185">Reference proteome</keyword>
<reference evidence="2 3" key="1">
    <citation type="submission" date="2020-08" db="EMBL/GenBank/DDBJ databases">
        <title>Genomic Encyclopedia of Type Strains, Phase III (KMG-III): the genomes of soil and plant-associated and newly described type strains.</title>
        <authorList>
            <person name="Whitman W."/>
        </authorList>
    </citation>
    <scope>NUCLEOTIDE SEQUENCE [LARGE SCALE GENOMIC DNA]</scope>
    <source>
        <strain evidence="2 3">CECT 3303</strain>
    </source>
</reference>
<proteinExistence type="predicted"/>
<feature type="region of interest" description="Disordered" evidence="1">
    <location>
        <begin position="1"/>
        <end position="58"/>
    </location>
</feature>
<dbReference type="AlphaFoldDB" id="A0A841CU76"/>
<accession>A0A841CU76</accession>
<name>A0A841CU76_PLAVE</name>
<gene>
    <name evidence="2" type="ORF">FHS22_001221</name>
</gene>
<protein>
    <submittedName>
        <fullName evidence="2">Uncharacterized protein</fullName>
    </submittedName>
</protein>
<evidence type="ECO:0000313" key="3">
    <source>
        <dbReference type="Proteomes" id="UP000562352"/>
    </source>
</evidence>
<evidence type="ECO:0000313" key="2">
    <source>
        <dbReference type="EMBL" id="MBB5961962.1"/>
    </source>
</evidence>
<evidence type="ECO:0000256" key="1">
    <source>
        <dbReference type="SAM" id="MobiDB-lite"/>
    </source>
</evidence>
<comment type="caution">
    <text evidence="2">The sequence shown here is derived from an EMBL/GenBank/DDBJ whole genome shotgun (WGS) entry which is preliminary data.</text>
</comment>
<dbReference type="Proteomes" id="UP000562352">
    <property type="component" value="Unassembled WGS sequence"/>
</dbReference>